<evidence type="ECO:0000313" key="2">
    <source>
        <dbReference type="Proteomes" id="UP001055811"/>
    </source>
</evidence>
<accession>A0ACB9AKX1</accession>
<name>A0ACB9AKX1_CICIN</name>
<evidence type="ECO:0000313" key="1">
    <source>
        <dbReference type="EMBL" id="KAI3710616.1"/>
    </source>
</evidence>
<comment type="caution">
    <text evidence="1">The sequence shown here is derived from an EMBL/GenBank/DDBJ whole genome shotgun (WGS) entry which is preliminary data.</text>
</comment>
<keyword evidence="2" id="KW-1185">Reference proteome</keyword>
<protein>
    <submittedName>
        <fullName evidence="1">Uncharacterized protein</fullName>
    </submittedName>
</protein>
<sequence length="345" mass="38215">MEGKEENHNFSTLSLTPSAVVVGEEGNFCGLTVAPPPPAEAHKETGRPTKYGPGRKTDQWKFSLTNPRIPALLKISSEKHTVNHLKNDIKHLNTRFSQLQSLLEEKESQLCRSRSICGNNGELCSTTPETFPKESTITSNEAHSSSTHLSGRKSLNKDIHLPEAQCASPSKSSYGGYGDDKNGFVGKKLWHFFIFHLEILEKTYDLLETFLGHTNPISCCRFSTSGDNIASASVDGTVRWKVLDFAELKRSSISFFDVDKHETGTSLWARARTKAAKVGKRLSQNSKARKLALQHWLEAMSATFLTQQLSNPKFLLTLPSLPSLSSHSSDLQWLHIHPSVSSDPA</sequence>
<dbReference type="EMBL" id="CM042015">
    <property type="protein sequence ID" value="KAI3710616.1"/>
    <property type="molecule type" value="Genomic_DNA"/>
</dbReference>
<reference evidence="1 2" key="2">
    <citation type="journal article" date="2022" name="Mol. Ecol. Resour.">
        <title>The genomes of chicory, endive, great burdock and yacon provide insights into Asteraceae paleo-polyploidization history and plant inulin production.</title>
        <authorList>
            <person name="Fan W."/>
            <person name="Wang S."/>
            <person name="Wang H."/>
            <person name="Wang A."/>
            <person name="Jiang F."/>
            <person name="Liu H."/>
            <person name="Zhao H."/>
            <person name="Xu D."/>
            <person name="Zhang Y."/>
        </authorList>
    </citation>
    <scope>NUCLEOTIDE SEQUENCE [LARGE SCALE GENOMIC DNA]</scope>
    <source>
        <strain evidence="2">cv. Punajuju</strain>
        <tissue evidence="1">Leaves</tissue>
    </source>
</reference>
<dbReference type="Proteomes" id="UP001055811">
    <property type="component" value="Linkage Group LG07"/>
</dbReference>
<gene>
    <name evidence="1" type="ORF">L2E82_40403</name>
</gene>
<reference evidence="2" key="1">
    <citation type="journal article" date="2022" name="Mol. Ecol. Resour.">
        <title>The genomes of chicory, endive, great burdock and yacon provide insights into Asteraceae palaeo-polyploidization history and plant inulin production.</title>
        <authorList>
            <person name="Fan W."/>
            <person name="Wang S."/>
            <person name="Wang H."/>
            <person name="Wang A."/>
            <person name="Jiang F."/>
            <person name="Liu H."/>
            <person name="Zhao H."/>
            <person name="Xu D."/>
            <person name="Zhang Y."/>
        </authorList>
    </citation>
    <scope>NUCLEOTIDE SEQUENCE [LARGE SCALE GENOMIC DNA]</scope>
    <source>
        <strain evidence="2">cv. Punajuju</strain>
    </source>
</reference>
<organism evidence="1 2">
    <name type="scientific">Cichorium intybus</name>
    <name type="common">Chicory</name>
    <dbReference type="NCBI Taxonomy" id="13427"/>
    <lineage>
        <taxon>Eukaryota</taxon>
        <taxon>Viridiplantae</taxon>
        <taxon>Streptophyta</taxon>
        <taxon>Embryophyta</taxon>
        <taxon>Tracheophyta</taxon>
        <taxon>Spermatophyta</taxon>
        <taxon>Magnoliopsida</taxon>
        <taxon>eudicotyledons</taxon>
        <taxon>Gunneridae</taxon>
        <taxon>Pentapetalae</taxon>
        <taxon>asterids</taxon>
        <taxon>campanulids</taxon>
        <taxon>Asterales</taxon>
        <taxon>Asteraceae</taxon>
        <taxon>Cichorioideae</taxon>
        <taxon>Cichorieae</taxon>
        <taxon>Cichoriinae</taxon>
        <taxon>Cichorium</taxon>
    </lineage>
</organism>
<proteinExistence type="predicted"/>